<sequence length="153" mass="17568">MRTRYSRQSPHIKIRFINYLPVELLPSISSQPVTHWVYCKDDIAFEHFHSSHLGFLQAIIVFMAGEHPDAISRLDDLIACAIRFRHAYVYLPLGKPQMERNDYEGAMHSFACTSPNAGRCWASPLCNLTSKFLFGRTAYRTRSTSLTDIRMGI</sequence>
<dbReference type="EMBL" id="WHUW01000001">
    <property type="protein sequence ID" value="KAF8451924.1"/>
    <property type="molecule type" value="Genomic_DNA"/>
</dbReference>
<proteinExistence type="predicted"/>
<reference evidence="1" key="1">
    <citation type="submission" date="2019-10" db="EMBL/GenBank/DDBJ databases">
        <authorList>
            <consortium name="DOE Joint Genome Institute"/>
            <person name="Kuo A."/>
            <person name="Miyauchi S."/>
            <person name="Kiss E."/>
            <person name="Drula E."/>
            <person name="Kohler A."/>
            <person name="Sanchez-Garcia M."/>
            <person name="Andreopoulos B."/>
            <person name="Barry K.W."/>
            <person name="Bonito G."/>
            <person name="Buee M."/>
            <person name="Carver A."/>
            <person name="Chen C."/>
            <person name="Cichocki N."/>
            <person name="Clum A."/>
            <person name="Culley D."/>
            <person name="Crous P.W."/>
            <person name="Fauchery L."/>
            <person name="Girlanda M."/>
            <person name="Hayes R."/>
            <person name="Keri Z."/>
            <person name="LaButti K."/>
            <person name="Lipzen A."/>
            <person name="Lombard V."/>
            <person name="Magnuson J."/>
            <person name="Maillard F."/>
            <person name="Morin E."/>
            <person name="Murat C."/>
            <person name="Nolan M."/>
            <person name="Ohm R."/>
            <person name="Pangilinan J."/>
            <person name="Pereira M."/>
            <person name="Perotto S."/>
            <person name="Peter M."/>
            <person name="Riley R."/>
            <person name="Sitrit Y."/>
            <person name="Stielow B."/>
            <person name="Szollosi G."/>
            <person name="Zifcakova L."/>
            <person name="Stursova M."/>
            <person name="Spatafora J.W."/>
            <person name="Tedersoo L."/>
            <person name="Vaario L.-M."/>
            <person name="Yamada A."/>
            <person name="Yan M."/>
            <person name="Wang P."/>
            <person name="Xu J."/>
            <person name="Bruns T."/>
            <person name="Baldrian P."/>
            <person name="Vilgalys R."/>
            <person name="Henrissat B."/>
            <person name="Grigoriev I.V."/>
            <person name="Hibbett D."/>
            <person name="Nagy L.G."/>
            <person name="Martin F.M."/>
        </authorList>
    </citation>
    <scope>NUCLEOTIDE SEQUENCE</scope>
    <source>
        <strain evidence="1">BED1</strain>
    </source>
</reference>
<accession>A0AAD4C8I5</accession>
<evidence type="ECO:0000313" key="1">
    <source>
        <dbReference type="EMBL" id="KAF8451924.1"/>
    </source>
</evidence>
<organism evidence="1 2">
    <name type="scientific">Boletus edulis BED1</name>
    <dbReference type="NCBI Taxonomy" id="1328754"/>
    <lineage>
        <taxon>Eukaryota</taxon>
        <taxon>Fungi</taxon>
        <taxon>Dikarya</taxon>
        <taxon>Basidiomycota</taxon>
        <taxon>Agaricomycotina</taxon>
        <taxon>Agaricomycetes</taxon>
        <taxon>Agaricomycetidae</taxon>
        <taxon>Boletales</taxon>
        <taxon>Boletineae</taxon>
        <taxon>Boletaceae</taxon>
        <taxon>Boletoideae</taxon>
        <taxon>Boletus</taxon>
    </lineage>
</organism>
<name>A0AAD4C8I5_BOLED</name>
<keyword evidence="2" id="KW-1185">Reference proteome</keyword>
<dbReference type="Proteomes" id="UP001194468">
    <property type="component" value="Unassembled WGS sequence"/>
</dbReference>
<dbReference type="AlphaFoldDB" id="A0AAD4C8I5"/>
<comment type="caution">
    <text evidence="1">The sequence shown here is derived from an EMBL/GenBank/DDBJ whole genome shotgun (WGS) entry which is preliminary data.</text>
</comment>
<protein>
    <submittedName>
        <fullName evidence="1">Uncharacterized protein</fullName>
    </submittedName>
</protein>
<gene>
    <name evidence="1" type="ORF">L210DRAFT_3638530</name>
</gene>
<evidence type="ECO:0000313" key="2">
    <source>
        <dbReference type="Proteomes" id="UP001194468"/>
    </source>
</evidence>
<reference evidence="1" key="2">
    <citation type="journal article" date="2020" name="Nat. Commun.">
        <title>Large-scale genome sequencing of mycorrhizal fungi provides insights into the early evolution of symbiotic traits.</title>
        <authorList>
            <person name="Miyauchi S."/>
            <person name="Kiss E."/>
            <person name="Kuo A."/>
            <person name="Drula E."/>
            <person name="Kohler A."/>
            <person name="Sanchez-Garcia M."/>
            <person name="Morin E."/>
            <person name="Andreopoulos B."/>
            <person name="Barry K.W."/>
            <person name="Bonito G."/>
            <person name="Buee M."/>
            <person name="Carver A."/>
            <person name="Chen C."/>
            <person name="Cichocki N."/>
            <person name="Clum A."/>
            <person name="Culley D."/>
            <person name="Crous P.W."/>
            <person name="Fauchery L."/>
            <person name="Girlanda M."/>
            <person name="Hayes R.D."/>
            <person name="Keri Z."/>
            <person name="LaButti K."/>
            <person name="Lipzen A."/>
            <person name="Lombard V."/>
            <person name="Magnuson J."/>
            <person name="Maillard F."/>
            <person name="Murat C."/>
            <person name="Nolan M."/>
            <person name="Ohm R.A."/>
            <person name="Pangilinan J."/>
            <person name="Pereira M.F."/>
            <person name="Perotto S."/>
            <person name="Peter M."/>
            <person name="Pfister S."/>
            <person name="Riley R."/>
            <person name="Sitrit Y."/>
            <person name="Stielow J.B."/>
            <person name="Szollosi G."/>
            <person name="Zifcakova L."/>
            <person name="Stursova M."/>
            <person name="Spatafora J.W."/>
            <person name="Tedersoo L."/>
            <person name="Vaario L.M."/>
            <person name="Yamada A."/>
            <person name="Yan M."/>
            <person name="Wang P."/>
            <person name="Xu J."/>
            <person name="Bruns T."/>
            <person name="Baldrian P."/>
            <person name="Vilgalys R."/>
            <person name="Dunand C."/>
            <person name="Henrissat B."/>
            <person name="Grigoriev I.V."/>
            <person name="Hibbett D."/>
            <person name="Nagy L.G."/>
            <person name="Martin F.M."/>
        </authorList>
    </citation>
    <scope>NUCLEOTIDE SEQUENCE</scope>
    <source>
        <strain evidence="1">BED1</strain>
    </source>
</reference>